<evidence type="ECO:0000313" key="1">
    <source>
        <dbReference type="EMBL" id="KAL2622957.1"/>
    </source>
</evidence>
<sequence>MIVLGQTPELHSVVPHRVGHTSHLLSASLVTRDATSMGIPTMGTLRGFALISLQQTGQCVHRNECVSQDGRLRREKKAGWQGPSVADRYEASSQEDPVYSFGRRIDRDPSITCAAES</sequence>
<accession>A0ABD1YB83</accession>
<evidence type="ECO:0000313" key="2">
    <source>
        <dbReference type="Proteomes" id="UP001605036"/>
    </source>
</evidence>
<organism evidence="1 2">
    <name type="scientific">Riccia fluitans</name>
    <dbReference type="NCBI Taxonomy" id="41844"/>
    <lineage>
        <taxon>Eukaryota</taxon>
        <taxon>Viridiplantae</taxon>
        <taxon>Streptophyta</taxon>
        <taxon>Embryophyta</taxon>
        <taxon>Marchantiophyta</taxon>
        <taxon>Marchantiopsida</taxon>
        <taxon>Marchantiidae</taxon>
        <taxon>Marchantiales</taxon>
        <taxon>Ricciaceae</taxon>
        <taxon>Riccia</taxon>
    </lineage>
</organism>
<dbReference type="EMBL" id="JBHFFA010000006">
    <property type="protein sequence ID" value="KAL2622957.1"/>
    <property type="molecule type" value="Genomic_DNA"/>
</dbReference>
<comment type="caution">
    <text evidence="1">The sequence shown here is derived from an EMBL/GenBank/DDBJ whole genome shotgun (WGS) entry which is preliminary data.</text>
</comment>
<reference evidence="1 2" key="1">
    <citation type="submission" date="2024-09" db="EMBL/GenBank/DDBJ databases">
        <title>Chromosome-scale assembly of Riccia fluitans.</title>
        <authorList>
            <person name="Paukszto L."/>
            <person name="Sawicki J."/>
            <person name="Karawczyk K."/>
            <person name="Piernik-Szablinska J."/>
            <person name="Szczecinska M."/>
            <person name="Mazdziarz M."/>
        </authorList>
    </citation>
    <scope>NUCLEOTIDE SEQUENCE [LARGE SCALE GENOMIC DNA]</scope>
    <source>
        <strain evidence="1">Rf_01</strain>
        <tissue evidence="1">Aerial parts of the thallus</tissue>
    </source>
</reference>
<proteinExistence type="predicted"/>
<gene>
    <name evidence="1" type="ORF">R1flu_003162</name>
</gene>
<keyword evidence="2" id="KW-1185">Reference proteome</keyword>
<name>A0ABD1YB83_9MARC</name>
<protein>
    <submittedName>
        <fullName evidence="1">Uncharacterized protein</fullName>
    </submittedName>
</protein>
<dbReference type="AlphaFoldDB" id="A0ABD1YB83"/>
<dbReference type="Proteomes" id="UP001605036">
    <property type="component" value="Unassembled WGS sequence"/>
</dbReference>